<dbReference type="InterPro" id="IPR058031">
    <property type="entry name" value="AAA_lid_NorR"/>
</dbReference>
<dbReference type="Proteomes" id="UP000784128">
    <property type="component" value="Unassembled WGS sequence"/>
</dbReference>
<dbReference type="InterPro" id="IPR025944">
    <property type="entry name" value="Sigma_54_int_dom_CS"/>
</dbReference>
<dbReference type="InterPro" id="IPR001789">
    <property type="entry name" value="Sig_transdc_resp-reg_receiver"/>
</dbReference>
<dbReference type="InterPro" id="IPR009057">
    <property type="entry name" value="Homeodomain-like_sf"/>
</dbReference>
<gene>
    <name evidence="8" type="ORF">KJB30_00440</name>
</gene>
<feature type="modified residue" description="4-aspartylphosphate" evidence="5">
    <location>
        <position position="54"/>
    </location>
</feature>
<dbReference type="Pfam" id="PF02954">
    <property type="entry name" value="HTH_8"/>
    <property type="match status" value="1"/>
</dbReference>
<keyword evidence="1" id="KW-0547">Nucleotide-binding</keyword>
<evidence type="ECO:0000256" key="2">
    <source>
        <dbReference type="ARBA" id="ARBA00022840"/>
    </source>
</evidence>
<dbReference type="InterPro" id="IPR027417">
    <property type="entry name" value="P-loop_NTPase"/>
</dbReference>
<dbReference type="PANTHER" id="PTHR32071:SF121">
    <property type="entry name" value="SIGMA L-DEPENDENT TRANSCRIPTIONAL REGULATOR YQIR-RELATED"/>
    <property type="match status" value="1"/>
</dbReference>
<accession>A0ABS5U3J8</accession>
<name>A0ABS5U3J8_9BACT</name>
<evidence type="ECO:0000313" key="9">
    <source>
        <dbReference type="Proteomes" id="UP000784128"/>
    </source>
</evidence>
<dbReference type="Gene3D" id="3.40.50.2300">
    <property type="match status" value="1"/>
</dbReference>
<dbReference type="EMBL" id="JAHDYS010000001">
    <property type="protein sequence ID" value="MBT1070247.1"/>
    <property type="molecule type" value="Genomic_DNA"/>
</dbReference>
<evidence type="ECO:0000313" key="8">
    <source>
        <dbReference type="EMBL" id="MBT1070247.1"/>
    </source>
</evidence>
<dbReference type="PROSITE" id="PS50045">
    <property type="entry name" value="SIGMA54_INTERACT_4"/>
    <property type="match status" value="1"/>
</dbReference>
<sequence>MLPIQILIIDDEADVCSFFRRLLTKKGYEVTTATNEPDALSALAATRFSAALVDLKLPDTDGLTLLQAVKARQPACEVIIMTGYSTVKTAVTAMQLGAYEYLEKPFEDIGQIEELIARAVAHENRPQGEQVRDEWAEVAAAVGFRVGTALPMRRLVSLAHKVAGKNINVLIQGKTGTGKEVLARFIHAASNRADKTFIPVNCGALPENLLESELFGHERGAFTGASQTRRGIFELANQGTLLLDEIGDASPMIQVKLLRVLETGEFMRVGGERPIRTDVRVIAATNVDLEEAIREKTFREDLYYRLNVVRLEIPSLQQRQEDIPDLAAHFVRQFNPAAHLAPEAVRMLQNYSWPGNIRELANVMRRAVVMCPDDTILPDHLSSRLQTAVGQAASALTPGTGIPGAAEFLQASEQLQEQSSGANPFEKLTAPELERLLSALRGIETTVLSAMGLHGATASPRQGLKETETEAIRNALNLCRWNITEAARTLGIGRNTLYRKIRQLGLSR</sequence>
<evidence type="ECO:0000259" key="7">
    <source>
        <dbReference type="PROSITE" id="PS50110"/>
    </source>
</evidence>
<keyword evidence="9" id="KW-1185">Reference proteome</keyword>
<dbReference type="InterPro" id="IPR011006">
    <property type="entry name" value="CheY-like_superfamily"/>
</dbReference>
<proteinExistence type="predicted"/>
<dbReference type="InterPro" id="IPR003593">
    <property type="entry name" value="AAA+_ATPase"/>
</dbReference>
<dbReference type="SUPFAM" id="SSF52540">
    <property type="entry name" value="P-loop containing nucleoside triphosphate hydrolases"/>
    <property type="match status" value="1"/>
</dbReference>
<evidence type="ECO:0000256" key="4">
    <source>
        <dbReference type="ARBA" id="ARBA00023163"/>
    </source>
</evidence>
<dbReference type="Gene3D" id="1.10.8.60">
    <property type="match status" value="1"/>
</dbReference>
<keyword evidence="5" id="KW-0597">Phosphoprotein</keyword>
<comment type="caution">
    <text evidence="8">The sequence shown here is derived from an EMBL/GenBank/DDBJ whole genome shotgun (WGS) entry which is preliminary data.</text>
</comment>
<evidence type="ECO:0000256" key="3">
    <source>
        <dbReference type="ARBA" id="ARBA00023015"/>
    </source>
</evidence>
<dbReference type="SUPFAM" id="SSF46689">
    <property type="entry name" value="Homeodomain-like"/>
    <property type="match status" value="1"/>
</dbReference>
<dbReference type="InterPro" id="IPR002078">
    <property type="entry name" value="Sigma_54_int"/>
</dbReference>
<dbReference type="PANTHER" id="PTHR32071">
    <property type="entry name" value="TRANSCRIPTIONAL REGULATORY PROTEIN"/>
    <property type="match status" value="1"/>
</dbReference>
<reference evidence="8 9" key="1">
    <citation type="submission" date="2021-05" db="EMBL/GenBank/DDBJ databases">
        <title>The draft genome of Geobacter chapellei DSM 13688.</title>
        <authorList>
            <person name="Xu Z."/>
            <person name="Masuda Y."/>
            <person name="Itoh H."/>
            <person name="Senoo K."/>
        </authorList>
    </citation>
    <scope>NUCLEOTIDE SEQUENCE [LARGE SCALE GENOMIC DNA]</scope>
    <source>
        <strain evidence="8 9">DSM 13688</strain>
    </source>
</reference>
<dbReference type="Gene3D" id="1.10.10.60">
    <property type="entry name" value="Homeodomain-like"/>
    <property type="match status" value="1"/>
</dbReference>
<dbReference type="CDD" id="cd00009">
    <property type="entry name" value="AAA"/>
    <property type="match status" value="1"/>
</dbReference>
<dbReference type="SUPFAM" id="SSF52172">
    <property type="entry name" value="CheY-like"/>
    <property type="match status" value="1"/>
</dbReference>
<dbReference type="RefSeq" id="WP_214295959.1">
    <property type="nucleotide sequence ID" value="NZ_JAHDYS010000001.1"/>
</dbReference>
<dbReference type="PROSITE" id="PS50110">
    <property type="entry name" value="RESPONSE_REGULATORY"/>
    <property type="match status" value="1"/>
</dbReference>
<keyword evidence="4" id="KW-0804">Transcription</keyword>
<keyword evidence="2" id="KW-0067">ATP-binding</keyword>
<dbReference type="Pfam" id="PF00158">
    <property type="entry name" value="Sigma54_activat"/>
    <property type="match status" value="1"/>
</dbReference>
<dbReference type="SMART" id="SM00382">
    <property type="entry name" value="AAA"/>
    <property type="match status" value="1"/>
</dbReference>
<dbReference type="PRINTS" id="PR01590">
    <property type="entry name" value="HTHFIS"/>
</dbReference>
<keyword evidence="3" id="KW-0805">Transcription regulation</keyword>
<organism evidence="8 9">
    <name type="scientific">Pelotalea chapellei</name>
    <dbReference type="NCBI Taxonomy" id="44671"/>
    <lineage>
        <taxon>Bacteria</taxon>
        <taxon>Pseudomonadati</taxon>
        <taxon>Thermodesulfobacteriota</taxon>
        <taxon>Desulfuromonadia</taxon>
        <taxon>Geobacterales</taxon>
        <taxon>Geobacteraceae</taxon>
        <taxon>Pelotalea</taxon>
    </lineage>
</organism>
<dbReference type="PROSITE" id="PS00688">
    <property type="entry name" value="SIGMA54_INTERACT_3"/>
    <property type="match status" value="1"/>
</dbReference>
<dbReference type="Gene3D" id="3.40.50.300">
    <property type="entry name" value="P-loop containing nucleotide triphosphate hydrolases"/>
    <property type="match status" value="1"/>
</dbReference>
<evidence type="ECO:0000259" key="6">
    <source>
        <dbReference type="PROSITE" id="PS50045"/>
    </source>
</evidence>
<dbReference type="SMART" id="SM00448">
    <property type="entry name" value="REC"/>
    <property type="match status" value="1"/>
</dbReference>
<dbReference type="Pfam" id="PF25601">
    <property type="entry name" value="AAA_lid_14"/>
    <property type="match status" value="1"/>
</dbReference>
<protein>
    <submittedName>
        <fullName evidence="8">Sigma-54 dependent transcriptional regulator</fullName>
    </submittedName>
</protein>
<evidence type="ECO:0000256" key="1">
    <source>
        <dbReference type="ARBA" id="ARBA00022741"/>
    </source>
</evidence>
<dbReference type="InterPro" id="IPR002197">
    <property type="entry name" value="HTH_Fis"/>
</dbReference>
<feature type="domain" description="Sigma-54 factor interaction" evidence="6">
    <location>
        <begin position="145"/>
        <end position="369"/>
    </location>
</feature>
<evidence type="ECO:0000256" key="5">
    <source>
        <dbReference type="PROSITE-ProRule" id="PRU00169"/>
    </source>
</evidence>
<feature type="domain" description="Response regulatory" evidence="7">
    <location>
        <begin position="5"/>
        <end position="119"/>
    </location>
</feature>
<dbReference type="Pfam" id="PF00072">
    <property type="entry name" value="Response_reg"/>
    <property type="match status" value="1"/>
</dbReference>